<name>A0ABR2GMG2_9EUKA</name>
<organism evidence="2 3">
    <name type="scientific">Tritrichomonas musculus</name>
    <dbReference type="NCBI Taxonomy" id="1915356"/>
    <lineage>
        <taxon>Eukaryota</taxon>
        <taxon>Metamonada</taxon>
        <taxon>Parabasalia</taxon>
        <taxon>Tritrichomonadida</taxon>
        <taxon>Tritrichomonadidae</taxon>
        <taxon>Tritrichomonas</taxon>
    </lineage>
</organism>
<protein>
    <recommendedName>
        <fullName evidence="4">Condensation domain-containing protein</fullName>
    </recommendedName>
</protein>
<keyword evidence="3" id="KW-1185">Reference proteome</keyword>
<accession>A0ABR2GMG2</accession>
<evidence type="ECO:0008006" key="4">
    <source>
        <dbReference type="Google" id="ProtNLM"/>
    </source>
</evidence>
<feature type="transmembrane region" description="Helical" evidence="1">
    <location>
        <begin position="313"/>
        <end position="335"/>
    </location>
</feature>
<gene>
    <name evidence="2" type="ORF">M9Y10_018072</name>
</gene>
<comment type="caution">
    <text evidence="2">The sequence shown here is derived from an EMBL/GenBank/DDBJ whole genome shotgun (WGS) entry which is preliminary data.</text>
</comment>
<dbReference type="EMBL" id="JAPFFF010000233">
    <property type="protein sequence ID" value="KAK8835123.1"/>
    <property type="molecule type" value="Genomic_DNA"/>
</dbReference>
<dbReference type="Proteomes" id="UP001470230">
    <property type="component" value="Unassembled WGS sequence"/>
</dbReference>
<keyword evidence="1" id="KW-1133">Transmembrane helix</keyword>
<proteinExistence type="predicted"/>
<keyword evidence="1" id="KW-0812">Transmembrane</keyword>
<sequence>MKNEILGLNLRVDGNFFVKRNKEDIKVHDIPSSTHFESIQKLTEWTTYKNIPNMKHELGTISANDDTIVLNLNHSVSDGKYIAGVVNHISDEIRKQIDNYFPITFDEEFSEEIKERLKSPPKFFENDPNITIFSKFGMKRVDREILHDSVYDTKSFSNYDPKKKVCSNMTAAILTGYSLSLSILEGKDDVFNIGGSLAVDMRKVLKEKKSQKISNLLTTSPIASHSKYSLSLNHANFFSIIPIAIHVTPQTRIDQCYKELNAVMKNQLVDHKEDLFDFRCSMNFTNPTPRKNGVIVGFSNLGPIQIKDPIKDLYLLNIDFNIVFPYIILFTYSIIDEKNNRNDFHAQVRYECNGLTKEQSDNLSKLFKFYLQTVKTSNTIGEIFKEMKSFQKGNK</sequence>
<reference evidence="2 3" key="1">
    <citation type="submission" date="2024-04" db="EMBL/GenBank/DDBJ databases">
        <title>Tritrichomonas musculus Genome.</title>
        <authorList>
            <person name="Alves-Ferreira E."/>
            <person name="Grigg M."/>
            <person name="Lorenzi H."/>
            <person name="Galac M."/>
        </authorList>
    </citation>
    <scope>NUCLEOTIDE SEQUENCE [LARGE SCALE GENOMIC DNA]</scope>
    <source>
        <strain evidence="2 3">EAF2021</strain>
    </source>
</reference>
<evidence type="ECO:0000256" key="1">
    <source>
        <dbReference type="SAM" id="Phobius"/>
    </source>
</evidence>
<evidence type="ECO:0000313" key="3">
    <source>
        <dbReference type="Proteomes" id="UP001470230"/>
    </source>
</evidence>
<keyword evidence="1" id="KW-0472">Membrane</keyword>
<evidence type="ECO:0000313" key="2">
    <source>
        <dbReference type="EMBL" id="KAK8835123.1"/>
    </source>
</evidence>